<dbReference type="EMBL" id="HBIM01024074">
    <property type="protein sequence ID" value="CAE0421177.1"/>
    <property type="molecule type" value="Transcribed_RNA"/>
</dbReference>
<sequence length="727" mass="81424">MRRHRPFYNCCRSSGSGSGGSSSSGYLLLRLVVAVVTNLALSATTTALSFPDSQDPFAAGPPISYTTKENVVATSEKNDRRRGKACRVSLFHNVSLTTYSQVSRFPYSPEPCQDKLLSWDRIIVKLRGKVSAGVQFDRAGALWLNGVELLRLTTPEPSVSRSITWNVERDVTTYATLFRQMDNPSTNQQQQQQVVELQIPNVVNNAYTGILYLSARVEFYAFPSSVIHDEHHKAMGGPSQQPANDNDRNNNIPQADHVISLIKPTQHDDAWSFMAIRGEQSKRVILTFPVLRGAKRAHVDLYASAHGCEEFWYTNPPDPIDKQYNMCGGGSIRMIQLLLDGNVVGIQPPFPVVYTGGINPLLWRPQTGIYSFNIPPYVFDITPFLRQINDGEPHVIEIKILGNSEKGEWNVDPVLVLFDDTNSDDDDESSIDVDGVTPQHDNRQGKGLDKYEFIRQGPTCVISNSSTEIYYGDPVVNVTWVEEFEAKLTVESTTPRADKPVSLSTTIYSSVTNSLVGDNLQVTSMRMYTTLSSSAYNRVERLVYPLDVRTFYQDLNHSFSIDASITQELSHSMDTYDTTARYFELANHPTPTILYQDTIKATATYSRSTGPDRTVYIQNGTSKQSTNLSVGRNPCLEQGITSKQGFVTEFDERLYQDNCIPTVVCSFLDVCNSRIKRPTTAGAPREKLWLDNELSHVKRNLVYRHPRSTLHSNDIHGLPKTAEIKEV</sequence>
<dbReference type="InterPro" id="IPR056948">
    <property type="entry name" value="PNGaseA_N"/>
</dbReference>
<feature type="compositionally biased region" description="Polar residues" evidence="1">
    <location>
        <begin position="238"/>
        <end position="252"/>
    </location>
</feature>
<accession>A0A7S3LEK3</accession>
<evidence type="ECO:0000256" key="1">
    <source>
        <dbReference type="SAM" id="MobiDB-lite"/>
    </source>
</evidence>
<evidence type="ECO:0000313" key="3">
    <source>
        <dbReference type="EMBL" id="CAE0421177.1"/>
    </source>
</evidence>
<dbReference type="Pfam" id="PF12222">
    <property type="entry name" value="PNGaseA"/>
    <property type="match status" value="1"/>
</dbReference>
<feature type="region of interest" description="Disordered" evidence="1">
    <location>
        <begin position="231"/>
        <end position="252"/>
    </location>
</feature>
<gene>
    <name evidence="3" type="ORF">ACOF00016_LOCUS17826</name>
</gene>
<dbReference type="AlphaFoldDB" id="A0A7S3LEK3"/>
<protein>
    <recommendedName>
        <fullName evidence="2">Peptide N-acetyl-beta-D-glucosaminyl asparaginase amidase A N-terminal domain-containing protein</fullName>
    </recommendedName>
</protein>
<feature type="domain" description="Peptide N-acetyl-beta-D-glucosaminyl asparaginase amidase A N-terminal" evidence="2">
    <location>
        <begin position="84"/>
        <end position="408"/>
    </location>
</feature>
<organism evidence="3">
    <name type="scientific">Amphora coffeiformis</name>
    <dbReference type="NCBI Taxonomy" id="265554"/>
    <lineage>
        <taxon>Eukaryota</taxon>
        <taxon>Sar</taxon>
        <taxon>Stramenopiles</taxon>
        <taxon>Ochrophyta</taxon>
        <taxon>Bacillariophyta</taxon>
        <taxon>Bacillariophyceae</taxon>
        <taxon>Bacillariophycidae</taxon>
        <taxon>Thalassiophysales</taxon>
        <taxon>Catenulaceae</taxon>
        <taxon>Amphora</taxon>
    </lineage>
</organism>
<proteinExistence type="predicted"/>
<name>A0A7S3LEK3_9STRA</name>
<evidence type="ECO:0000259" key="2">
    <source>
        <dbReference type="Pfam" id="PF12222"/>
    </source>
</evidence>
<dbReference type="PANTHER" id="PTHR31104">
    <property type="entry name" value="PEPTIDE-N4-(N-ACETYL-BETA-GLUCOSAMINYL)ASPARAGINE AMIDASE A PROTEIN"/>
    <property type="match status" value="1"/>
</dbReference>
<reference evidence="3" key="1">
    <citation type="submission" date="2021-01" db="EMBL/GenBank/DDBJ databases">
        <authorList>
            <person name="Corre E."/>
            <person name="Pelletier E."/>
            <person name="Niang G."/>
            <person name="Scheremetjew M."/>
            <person name="Finn R."/>
            <person name="Kale V."/>
            <person name="Holt S."/>
            <person name="Cochrane G."/>
            <person name="Meng A."/>
            <person name="Brown T."/>
            <person name="Cohen L."/>
        </authorList>
    </citation>
    <scope>NUCLEOTIDE SEQUENCE</scope>
    <source>
        <strain evidence="3">CCMP127</strain>
    </source>
</reference>
<dbReference type="InterPro" id="IPR021102">
    <property type="entry name" value="PNGase_A"/>
</dbReference>